<comment type="caution">
    <text evidence="2">The sequence shown here is derived from an EMBL/GenBank/DDBJ whole genome shotgun (WGS) entry which is preliminary data.</text>
</comment>
<name>A0A1X0IYD5_MYCRH</name>
<evidence type="ECO:0000256" key="1">
    <source>
        <dbReference type="SAM" id="Phobius"/>
    </source>
</evidence>
<dbReference type="OrthoDB" id="6851830at2"/>
<dbReference type="EMBL" id="MVIH01000004">
    <property type="protein sequence ID" value="ORB54116.1"/>
    <property type="molecule type" value="Genomic_DNA"/>
</dbReference>
<sequence length="267" mass="28336">MEKSIIWRGILAGALAGVFGFVWSKIFIEPIVGRAIDFEDGKTAAHEAMEAASAHGHGHSHEGGELFTRTVQSNIGMGLGVLMFSIALGALFAVVFCVAYSRIDTVSARKLAVLTAGAMLIALWVVPALKYPPSPPATSLDETIKQRALLYILMVALSALFMVAAVYLAFQLTPKLGAWNATLAAGGAYIVAVAILMLVMPTIDEIPGPMVNDAGTIVFPGFPATDLYEFRLYALGTQVIVWTTIGLAGAAMLHRLLDSKQQESVSA</sequence>
<keyword evidence="1" id="KW-0472">Membrane</keyword>
<feature type="transmembrane region" description="Helical" evidence="1">
    <location>
        <begin position="75"/>
        <end position="99"/>
    </location>
</feature>
<proteinExistence type="predicted"/>
<dbReference type="AlphaFoldDB" id="A0A1X0IYD5"/>
<gene>
    <name evidence="2" type="ORF">BST42_12195</name>
</gene>
<feature type="transmembrane region" description="Helical" evidence="1">
    <location>
        <begin position="149"/>
        <end position="170"/>
    </location>
</feature>
<dbReference type="InterPro" id="IPR012666">
    <property type="entry name" value="CbtA_put"/>
</dbReference>
<organism evidence="2 3">
    <name type="scientific">Mycolicibacterium rhodesiae</name>
    <name type="common">Mycobacterium rhodesiae</name>
    <dbReference type="NCBI Taxonomy" id="36814"/>
    <lineage>
        <taxon>Bacteria</taxon>
        <taxon>Bacillati</taxon>
        <taxon>Actinomycetota</taxon>
        <taxon>Actinomycetes</taxon>
        <taxon>Mycobacteriales</taxon>
        <taxon>Mycobacteriaceae</taxon>
        <taxon>Mycolicibacterium</taxon>
    </lineage>
</organism>
<keyword evidence="1" id="KW-1133">Transmembrane helix</keyword>
<keyword evidence="3" id="KW-1185">Reference proteome</keyword>
<protein>
    <submittedName>
        <fullName evidence="2">Cobalt transporter</fullName>
    </submittedName>
</protein>
<dbReference type="Proteomes" id="UP000192534">
    <property type="component" value="Unassembled WGS sequence"/>
</dbReference>
<feature type="transmembrane region" description="Helical" evidence="1">
    <location>
        <begin position="182"/>
        <end position="203"/>
    </location>
</feature>
<evidence type="ECO:0000313" key="2">
    <source>
        <dbReference type="EMBL" id="ORB54116.1"/>
    </source>
</evidence>
<dbReference type="Pfam" id="PF09490">
    <property type="entry name" value="CbtA"/>
    <property type="match status" value="1"/>
</dbReference>
<dbReference type="RefSeq" id="WP_083118813.1">
    <property type="nucleotide sequence ID" value="NZ_JACKUO010000028.1"/>
</dbReference>
<reference evidence="2 3" key="1">
    <citation type="submission" date="2016-12" db="EMBL/GenBank/DDBJ databases">
        <title>The new phylogeny of genus Mycobacterium.</title>
        <authorList>
            <person name="Tortoli E."/>
            <person name="Trovato A."/>
            <person name="Cirillo D.M."/>
        </authorList>
    </citation>
    <scope>NUCLEOTIDE SEQUENCE [LARGE SCALE GENOMIC DNA]</scope>
    <source>
        <strain evidence="2 3">DSM 44223</strain>
    </source>
</reference>
<evidence type="ECO:0000313" key="3">
    <source>
        <dbReference type="Proteomes" id="UP000192534"/>
    </source>
</evidence>
<feature type="transmembrane region" description="Helical" evidence="1">
    <location>
        <begin position="232"/>
        <end position="253"/>
    </location>
</feature>
<keyword evidence="1" id="KW-0812">Transmembrane</keyword>
<feature type="transmembrane region" description="Helical" evidence="1">
    <location>
        <begin position="111"/>
        <end position="129"/>
    </location>
</feature>
<accession>A0A1X0IYD5</accession>